<protein>
    <submittedName>
        <fullName evidence="4">Iron-containing alcohol dehydrogenase</fullName>
    </submittedName>
</protein>
<dbReference type="SUPFAM" id="SSF56796">
    <property type="entry name" value="Dehydroquinate synthase-like"/>
    <property type="match status" value="1"/>
</dbReference>
<dbReference type="EMBL" id="QSFD01000002">
    <property type="protein sequence ID" value="RHA19909.1"/>
    <property type="molecule type" value="Genomic_DNA"/>
</dbReference>
<dbReference type="PANTHER" id="PTHR11496:SF103">
    <property type="entry name" value="DEHYDROGENASE, PUTATIVE-RELATED"/>
    <property type="match status" value="1"/>
</dbReference>
<evidence type="ECO:0000259" key="3">
    <source>
        <dbReference type="Pfam" id="PF25137"/>
    </source>
</evidence>
<evidence type="ECO:0000313" key="5">
    <source>
        <dbReference type="Proteomes" id="UP000284779"/>
    </source>
</evidence>
<dbReference type="CDD" id="cd08181">
    <property type="entry name" value="PPD-like"/>
    <property type="match status" value="1"/>
</dbReference>
<evidence type="ECO:0000259" key="2">
    <source>
        <dbReference type="Pfam" id="PF00465"/>
    </source>
</evidence>
<dbReference type="Gene3D" id="1.20.1090.10">
    <property type="entry name" value="Dehydroquinate synthase-like - alpha domain"/>
    <property type="match status" value="1"/>
</dbReference>
<name>A0A413RBC1_9FIRM</name>
<gene>
    <name evidence="4" type="ORF">DW944_01815</name>
</gene>
<dbReference type="RefSeq" id="WP_005360290.1">
    <property type="nucleotide sequence ID" value="NZ_CAUBDO010000014.1"/>
</dbReference>
<reference evidence="4 5" key="1">
    <citation type="submission" date="2018-08" db="EMBL/GenBank/DDBJ databases">
        <title>A genome reference for cultivated species of the human gut microbiota.</title>
        <authorList>
            <person name="Zou Y."/>
            <person name="Xue W."/>
            <person name="Luo G."/>
        </authorList>
    </citation>
    <scope>NUCLEOTIDE SEQUENCE [LARGE SCALE GENOMIC DNA]</scope>
    <source>
        <strain evidence="4 5">AM44-11BH</strain>
    </source>
</reference>
<feature type="domain" description="Alcohol dehydrogenase iron-type/glycerol dehydrogenase GldA" evidence="2">
    <location>
        <begin position="8"/>
        <end position="172"/>
    </location>
</feature>
<accession>A0A413RBC1</accession>
<comment type="caution">
    <text evidence="4">The sequence shown here is derived from an EMBL/GenBank/DDBJ whole genome shotgun (WGS) entry which is preliminary data.</text>
</comment>
<dbReference type="Proteomes" id="UP000284779">
    <property type="component" value="Unassembled WGS sequence"/>
</dbReference>
<dbReference type="FunFam" id="3.40.50.1970:FF:000003">
    <property type="entry name" value="Alcohol dehydrogenase, iron-containing"/>
    <property type="match status" value="1"/>
</dbReference>
<dbReference type="InterPro" id="IPR056798">
    <property type="entry name" value="ADH_Fe_C"/>
</dbReference>
<organism evidence="4 5">
    <name type="scientific">Eubacterium ventriosum</name>
    <dbReference type="NCBI Taxonomy" id="39496"/>
    <lineage>
        <taxon>Bacteria</taxon>
        <taxon>Bacillati</taxon>
        <taxon>Bacillota</taxon>
        <taxon>Clostridia</taxon>
        <taxon>Eubacteriales</taxon>
        <taxon>Eubacteriaceae</taxon>
        <taxon>Eubacterium</taxon>
    </lineage>
</organism>
<dbReference type="Gene3D" id="3.40.50.1970">
    <property type="match status" value="1"/>
</dbReference>
<dbReference type="Pfam" id="PF25137">
    <property type="entry name" value="ADH_Fe_C"/>
    <property type="match status" value="1"/>
</dbReference>
<keyword evidence="1" id="KW-0560">Oxidoreductase</keyword>
<dbReference type="InterPro" id="IPR001670">
    <property type="entry name" value="ADH_Fe/GldA"/>
</dbReference>
<dbReference type="PANTHER" id="PTHR11496">
    <property type="entry name" value="ALCOHOL DEHYDROGENASE"/>
    <property type="match status" value="1"/>
</dbReference>
<sequence>MRFNLPVLVYQEKNCVHNHADEIAQMGKNALIVTGRNSSKKNGSLDDVINALKSKNIKYTVYDGVEENPSVETVMEAREIGVKAGCDFIIGIGGGSPMDAAKAIGVMIYHKNENKDFLYKSVSNSQSLPVIEVPTTCGTGSEVTTVAVLTVHNEKTKKSMSHRIFPRMALVDEKYIKNAPLKVICDTAIDALAHIVESCINNNATEYSKMFAKEGLEAWSKFKDVLLGNREATDEDFHNMMYASTLAGMCIAHAGTSLPHGLSYPITYELGIPHGKAVGYFLPGYINEATDEDKEFVLKAAGFESVEEFSKFYKKACGYEKFPQELLDKTGELILSNQRKLANCPYKVDAEVIKNIISF</sequence>
<dbReference type="Pfam" id="PF00465">
    <property type="entry name" value="Fe-ADH"/>
    <property type="match status" value="1"/>
</dbReference>
<proteinExistence type="predicted"/>
<feature type="domain" description="Fe-containing alcohol dehydrogenase-like C-terminal" evidence="3">
    <location>
        <begin position="186"/>
        <end position="292"/>
    </location>
</feature>
<dbReference type="InterPro" id="IPR039697">
    <property type="entry name" value="Alcohol_dehydrogenase_Fe"/>
</dbReference>
<dbReference type="AlphaFoldDB" id="A0A413RBC1"/>
<evidence type="ECO:0000313" key="4">
    <source>
        <dbReference type="EMBL" id="RHA19909.1"/>
    </source>
</evidence>
<dbReference type="GO" id="GO:0046872">
    <property type="term" value="F:metal ion binding"/>
    <property type="evidence" value="ECO:0007669"/>
    <property type="project" value="InterPro"/>
</dbReference>
<evidence type="ECO:0000256" key="1">
    <source>
        <dbReference type="ARBA" id="ARBA00023002"/>
    </source>
</evidence>
<keyword evidence="5" id="KW-1185">Reference proteome</keyword>
<dbReference type="GO" id="GO:0004022">
    <property type="term" value="F:alcohol dehydrogenase (NAD+) activity"/>
    <property type="evidence" value="ECO:0007669"/>
    <property type="project" value="UniProtKB-ARBA"/>
</dbReference>